<keyword evidence="1" id="KW-0233">DNA recombination</keyword>
<dbReference type="InterPro" id="IPR011010">
    <property type="entry name" value="DNA_brk_join_enz"/>
</dbReference>
<accession>A0A254NA85</accession>
<proteinExistence type="predicted"/>
<name>A0A254NA85_9BURK</name>
<gene>
    <name evidence="3" type="ORF">CDO81_00015</name>
</gene>
<evidence type="ECO:0000256" key="2">
    <source>
        <dbReference type="SAM" id="MobiDB-lite"/>
    </source>
</evidence>
<dbReference type="SUPFAM" id="SSF56349">
    <property type="entry name" value="DNA breaking-rejoining enzymes"/>
    <property type="match status" value="1"/>
</dbReference>
<reference evidence="3 4" key="1">
    <citation type="journal article" date="2007" name="Int. J. Syst. Evol. Microbiol.">
        <title>Description of Pelomonas aquatica sp. nov. and Pelomonas puraquae sp. nov., isolated from industrial and haemodialysis water.</title>
        <authorList>
            <person name="Gomila M."/>
            <person name="Bowien B."/>
            <person name="Falsen E."/>
            <person name="Moore E.R."/>
            <person name="Lalucat J."/>
        </authorList>
    </citation>
    <scope>NUCLEOTIDE SEQUENCE [LARGE SCALE GENOMIC DNA]</scope>
    <source>
        <strain evidence="3 4">CCUG 52769</strain>
    </source>
</reference>
<comment type="caution">
    <text evidence="3">The sequence shown here is derived from an EMBL/GenBank/DDBJ whole genome shotgun (WGS) entry which is preliminary data.</text>
</comment>
<dbReference type="Gene3D" id="1.10.443.10">
    <property type="entry name" value="Intergrase catalytic core"/>
    <property type="match status" value="1"/>
</dbReference>
<evidence type="ECO:0000313" key="4">
    <source>
        <dbReference type="Proteomes" id="UP000197446"/>
    </source>
</evidence>
<evidence type="ECO:0008006" key="5">
    <source>
        <dbReference type="Google" id="ProtNLM"/>
    </source>
</evidence>
<organism evidence="3 4">
    <name type="scientific">Roseateles puraquae</name>
    <dbReference type="NCBI Taxonomy" id="431059"/>
    <lineage>
        <taxon>Bacteria</taxon>
        <taxon>Pseudomonadati</taxon>
        <taxon>Pseudomonadota</taxon>
        <taxon>Betaproteobacteria</taxon>
        <taxon>Burkholderiales</taxon>
        <taxon>Sphaerotilaceae</taxon>
        <taxon>Roseateles</taxon>
    </lineage>
</organism>
<protein>
    <recommendedName>
        <fullName evidence="5">Integrase</fullName>
    </recommendedName>
</protein>
<evidence type="ECO:0000256" key="1">
    <source>
        <dbReference type="ARBA" id="ARBA00023172"/>
    </source>
</evidence>
<dbReference type="GO" id="GO:0006310">
    <property type="term" value="P:DNA recombination"/>
    <property type="evidence" value="ECO:0007669"/>
    <property type="project" value="UniProtKB-KW"/>
</dbReference>
<keyword evidence="4" id="KW-1185">Reference proteome</keyword>
<dbReference type="EMBL" id="NISI01000001">
    <property type="protein sequence ID" value="OWR04921.1"/>
    <property type="molecule type" value="Genomic_DNA"/>
</dbReference>
<sequence>MGEPAQTPPCDIAPLERFVTPPGLDGSAGAHRCAEHCLIGVDNDLAAIDWWVTQASSHETTAHSRRAVADKLLNWACFVKGKAVSSLDEQDFAEFARFLAHPQPLQRWVGARVSRTSMRWRPFAKPLVGSSRDNALRQVAALVHWLFEQRYADLRFSYGKTAMDDGTATVAVKGAARRFTPLGTVTPEEWHWIRRTLDLHFPAEHLAPRRFIVELLYYGNLRAEEIATLSPGDLEPPNRQVADWSIRLHQRLSSRVGEVVVCPPPLSDTVRRWMRQRETPSQGHVVFRIREASATLIGLSGDRISALGRQVLKMAAALAAERGDIETAERLRSRSLVHLRGAFDVHRCGRVIDRAAIELTGRGVEYGLDMGFRMPEPSDWRNAAHLWTEGPDDDAQAQPVSNPVGSPLGGA</sequence>
<dbReference type="Proteomes" id="UP000197446">
    <property type="component" value="Unassembled WGS sequence"/>
</dbReference>
<dbReference type="GO" id="GO:0015074">
    <property type="term" value="P:DNA integration"/>
    <property type="evidence" value="ECO:0007669"/>
    <property type="project" value="InterPro"/>
</dbReference>
<dbReference type="AlphaFoldDB" id="A0A254NA85"/>
<feature type="region of interest" description="Disordered" evidence="2">
    <location>
        <begin position="384"/>
        <end position="411"/>
    </location>
</feature>
<dbReference type="GO" id="GO:0003677">
    <property type="term" value="F:DNA binding"/>
    <property type="evidence" value="ECO:0007669"/>
    <property type="project" value="InterPro"/>
</dbReference>
<evidence type="ECO:0000313" key="3">
    <source>
        <dbReference type="EMBL" id="OWR04921.1"/>
    </source>
</evidence>
<dbReference type="InterPro" id="IPR013762">
    <property type="entry name" value="Integrase-like_cat_sf"/>
</dbReference>